<feature type="region of interest" description="Disordered" evidence="1">
    <location>
        <begin position="1040"/>
        <end position="1068"/>
    </location>
</feature>
<reference evidence="3" key="1">
    <citation type="journal article" date="2021" name="Microbiol. Resour. Announc.">
        <title>LGAAP: Leishmaniinae Genome Assembly and Annotation Pipeline.</title>
        <authorList>
            <person name="Almutairi H."/>
            <person name="Urbaniak M.D."/>
            <person name="Bates M.D."/>
            <person name="Jariyapan N."/>
            <person name="Kwakye-Nuako G."/>
            <person name="Thomaz-Soccol V."/>
            <person name="Al-Salem W.S."/>
            <person name="Dillon R.J."/>
            <person name="Bates P.A."/>
            <person name="Gatherer D."/>
        </authorList>
    </citation>
    <scope>NUCLEOTIDE SEQUENCE [LARGE SCALE GENOMIC DNA]</scope>
</reference>
<organism evidence="2 3">
    <name type="scientific">Leishmania orientalis</name>
    <dbReference type="NCBI Taxonomy" id="2249476"/>
    <lineage>
        <taxon>Eukaryota</taxon>
        <taxon>Discoba</taxon>
        <taxon>Euglenozoa</taxon>
        <taxon>Kinetoplastea</taxon>
        <taxon>Metakinetoplastina</taxon>
        <taxon>Trypanosomatida</taxon>
        <taxon>Trypanosomatidae</taxon>
        <taxon>Leishmaniinae</taxon>
        <taxon>Leishmania</taxon>
    </lineage>
</organism>
<sequence>MEPYSTCTPAVGIRYGLPQVEEVGGPIRLSRRSAEAASSSQQVVTRLQCASLPLGGGGHHFRGFRAESAVAVAERCTSSHGMVLLTLSRCSQKHPRRDEALSSLSSLESAAQVLLLRCSLSRLLLCSLLTASAAAKQMLTSPYVRRHTAQISASRQRHAVREGVAVLHCLHKSQVRRLLGAVIAADGRGAPMAIRLGCTVRAFTTAATSFTSGDADAPPASPESFLDLNELSARLVPSGGSSAASVDAASIRESKGGRHRFSPKQRRHKKRPQVQPPQGSSGESQEEPSSSQGSLQQHGHGVTRLGGTPDRGRPPSKWRQRRGKHPGPSAYTQMRFGASPGSHSGTSPSAAPSSARGDAAHGRRRSSRVMQGDTASVSTIHVKAVEAEEVRTTWREPAGRRVRGLAKLDHRSAGDGSTTGQSSRSASCAPPPLDLAAEALATVVEGVRASTQNAPAPPAAPIRASYANTGEPDCAALRRLVQSHYTFRRNYETLHKSDRVVVAFERLCAEAVAHSRLVEHLALALGSARQAATPVRLLLTGSFDEVQAADTGGEAAPPTKSLTAKALAVLEVPLSVVDWLNEPIIVPELGTGTLVESVHQVLSSAHAAEDPMSDFDGAGAGEAVSASVGASPVALCQQPTREAMNVWYDAWGREQHFRQAATGPPSRCSARATPSLEASMTLWHRGQCAWQSVLLSHLTEVGRPSVVDAWRVCPGSREGVNTRNAPPAERDPGADVGARRSLAERGGHAAMQPGEVVVEAMRELLPYLVELLQTVSGFKAAREEANMQAEYHALLESATAWQSGPATAAATAAQGTYTHLCLVARRLCASPPVEQHPQPADSDVSDKHLSDGCGVDEELCTAAQQYLRLIPKVDEVVPHPGQSQSEDEGATPLYSAAVLDIFIGVLLRCLLFHLPALSARDRRRVLQQLSAPWLAQAPEGSARAACWSAFFGIADLLSKAHAPAQQERIAALPCAMVGSDGDGNANSSCSFTIDHFTASTLKEVVQELRSLCWPTVLDRHSSIVQHALCLPPAVPAASPSPLSSSALARGGQQQQRPPTDTLHKETGQGVSASSAVTAYLSPSPRSRAPAWSDVVAVVRGSERLQRLGYELLIIFFGALQCGRALRLAGPVVATAAAEERSLLCRRSSGRCPLSTVCIYALDVDRFISERMGSLSPAAGLLPLLRTQSSSSTGSGAPPPDSRSALMELLANQTVHPYGLSRLALCTLSTFLLQSWSAMSPQRAQLLLTALQRAVAAPAALTLRSLLLNPHPSTRAGCQSSGTGLPTTPPSAMQLAAGCSEWRAVASLMLRVTSRASLSLWRTMWGCVSSELRSLPLQMKEVRAVYASAGDGQDGDTTVDAEGLGPSSGGHTFCKQLEGLATMCAWLVTMAPSVFEARHTGAGVAMSAPAQMSALRYCERVKLEFAQCVQSVLAVWTQTGASAGAAEQLLCLFPRHPSAVAMPVNVTAAQAGSDGAVVEVAQDASALALAQGDRAEDEVVTLLMRLAEAAQTHVWTRALRGAVEGWIEKTRYIQARSRGVMEAVQFSTTAEAPASALDAMSAAAAAPSATAGDGSTGETMKSSGSDAFVATASLDVDSALLTWWRTMAEEDIGLPSTRISLLQVYRVLLRIVAARATLAPLTPPREKADEKCPFESEGNAALMGEETGAGAVKSGGKPRASLPDGTPVVGAADSAIFSATEVVIIVRVLSSIAARDASAATISQLPERSCRWDARGKTSSPNSAENAVGRERTSGDGESIIDSLRRAAVTATAAAASAPLTATLNSAPSKDPSARGLSFPTGSSDNNNPPTAGVAEEAAERYRGGAAVLSAQEAVERIEKALLISLRIHSGALPAATTVEAAWLRLFPLSALQKLLDQKEWPVTNAHELPMASRGPSPSESLSAQPAVCAKLTAAAVLPPLHLPCAAVVTPDPALHLDGSLRESPSPWLRKLHDAVVTSRHSREIGICLVSSMYFFLAAPQKRDYSPQSLSGVGRGVGVCTMVNDGSVSCDGTLAAASSCVSNCVAGADASSRLRGFLERLRTSCAEAVVLFHQARGQNADLAAASGKGDTAGVGGGAGAEDADASQVGLAAAASAAVAEADGAEGGGTDAGASRTAALQEEHGRRFCHVLVVASELHERLSPYTEALACAAARCTAAEQNAGQDALLTFRNGKTESARRQLWLLYRSLLDAVAHFVPYGEHGNAAEVMQMLGVITRRMPWPQGAPQLLSRARPFEQNGQSGDDSSDGAEVEAALTAKRGKGALAARAAALLSTLDDGSEEDVLIDPLLLCFREQVSRLMPYVDAEVLRCTKVRVPLLLRLALISGAKSSVEFVLRSAPASSSRTMPPRGGASAVAAGGSRSGAAFDLSSVRTAAKRNASESPSHGTASETVSGPLGLSTRPLWSQVPLESLLHQSAMDRLMVSRHALYLCTLVTNAPEFSMVLLPLSPWLRDAQARISWDMLDVVFKAVAVSAVNFQRHNQAEMLLRDAHLPPLSPSASPKSDQVLSGATSSAHGAGSASSADRPRRGGGDGDSSQRGALAVPRSWTEGSSLRVGEMSYPRGTDSAAPAPLFRSAAVPSTMWNAPPQLRHTWGDLARRLLREEDDPALRDSSLWVSALYCGAMVNCAGTQVFAQLLACLVFGATTPAAAAAVTATRITTLDVVGWTLVLKSCGTALEQNRRQSYQALLREEFLAFLERTAASAQDDEGGVFAPFASTSSPSPESSVSAAGPWRGVLDDELPLAGAWRCGLLEAIPQLFLEDAVFWSRVKECVESWCAAMELEPAELASEMPSAQRRSTSAARLSWVTQLHQSFNWAAQCAGQSSLVFTDTWATATANADAHAVDEWMKMQLESLGMSTASV</sequence>
<feature type="region of interest" description="Disordered" evidence="1">
    <location>
        <begin position="2491"/>
        <end position="2545"/>
    </location>
</feature>
<evidence type="ECO:0000313" key="3">
    <source>
        <dbReference type="Proteomes" id="UP000674143"/>
    </source>
</evidence>
<evidence type="ECO:0000256" key="1">
    <source>
        <dbReference type="SAM" id="MobiDB-lite"/>
    </source>
</evidence>
<dbReference type="RefSeq" id="XP_067061864.1">
    <property type="nucleotide sequence ID" value="XM_067205927.1"/>
</dbReference>
<proteinExistence type="predicted"/>
<feature type="compositionally biased region" description="Basic residues" evidence="1">
    <location>
        <begin position="257"/>
        <end position="272"/>
    </location>
</feature>
<dbReference type="GeneID" id="92359861"/>
<feature type="region of interest" description="Disordered" evidence="1">
    <location>
        <begin position="1728"/>
        <end position="1758"/>
    </location>
</feature>
<feature type="compositionally biased region" description="Low complexity" evidence="1">
    <location>
        <begin position="2496"/>
        <end position="2522"/>
    </location>
</feature>
<feature type="region of interest" description="Disordered" evidence="1">
    <location>
        <begin position="237"/>
        <end position="377"/>
    </location>
</feature>
<comment type="caution">
    <text evidence="2">The sequence shown here is derived from an EMBL/GenBank/DDBJ whole genome shotgun (WGS) entry which is preliminary data.</text>
</comment>
<keyword evidence="3" id="KW-1185">Reference proteome</keyword>
<feature type="compositionally biased region" description="Polar residues" evidence="1">
    <location>
        <begin position="1799"/>
        <end position="1809"/>
    </location>
</feature>
<gene>
    <name evidence="2" type="ORF">LSCM4_03934</name>
</gene>
<feature type="region of interest" description="Disordered" evidence="1">
    <location>
        <begin position="1782"/>
        <end position="1811"/>
    </location>
</feature>
<accession>A0A836KQS2</accession>
<feature type="region of interest" description="Disordered" evidence="1">
    <location>
        <begin position="2337"/>
        <end position="2356"/>
    </location>
</feature>
<dbReference type="EMBL" id="JAFHLR010000028">
    <property type="protein sequence ID" value="KAG5474758.1"/>
    <property type="molecule type" value="Genomic_DNA"/>
</dbReference>
<dbReference type="KEGG" id="loi:92359861"/>
<feature type="compositionally biased region" description="Low complexity" evidence="1">
    <location>
        <begin position="337"/>
        <end position="357"/>
    </location>
</feature>
<name>A0A836KQS2_9TRYP</name>
<feature type="compositionally biased region" description="Low complexity" evidence="1">
    <location>
        <begin position="238"/>
        <end position="249"/>
    </location>
</feature>
<protein>
    <submittedName>
        <fullName evidence="2">Uncharacterized protein</fullName>
    </submittedName>
</protein>
<feature type="region of interest" description="Disordered" evidence="1">
    <location>
        <begin position="396"/>
        <end position="431"/>
    </location>
</feature>
<evidence type="ECO:0000313" key="2">
    <source>
        <dbReference type="EMBL" id="KAG5474758.1"/>
    </source>
</evidence>
<feature type="compositionally biased region" description="Low complexity" evidence="1">
    <location>
        <begin position="276"/>
        <end position="300"/>
    </location>
</feature>
<dbReference type="Proteomes" id="UP000674143">
    <property type="component" value="Unassembled WGS sequence"/>
</dbReference>
<feature type="compositionally biased region" description="Polar residues" evidence="1">
    <location>
        <begin position="415"/>
        <end position="426"/>
    </location>
</feature>
<feature type="compositionally biased region" description="Basic residues" evidence="1">
    <location>
        <begin position="314"/>
        <end position="325"/>
    </location>
</feature>
<reference evidence="3" key="2">
    <citation type="journal article" date="2021" name="Sci. Data">
        <title>Chromosome-scale genome sequencing, assembly and annotation of six genomes from subfamily Leishmaniinae.</title>
        <authorList>
            <person name="Almutairi H."/>
            <person name="Urbaniak M.D."/>
            <person name="Bates M.D."/>
            <person name="Jariyapan N."/>
            <person name="Kwakye-Nuako G."/>
            <person name="Thomaz Soccol V."/>
            <person name="Al-Salem W.S."/>
            <person name="Dillon R.J."/>
            <person name="Bates P.A."/>
            <person name="Gatherer D."/>
        </authorList>
    </citation>
    <scope>NUCLEOTIDE SEQUENCE [LARGE SCALE GENOMIC DNA]</scope>
</reference>